<keyword evidence="2" id="KW-1185">Reference proteome</keyword>
<name>A0A220NUA0_9CAUD</name>
<evidence type="ECO:0000313" key="2">
    <source>
        <dbReference type="Proteomes" id="UP000221612"/>
    </source>
</evidence>
<dbReference type="OrthoDB" id="32503at10239"/>
<dbReference type="Proteomes" id="UP000221612">
    <property type="component" value="Segment"/>
</dbReference>
<accession>A0A220NUA0</accession>
<organism evidence="1 2">
    <name type="scientific">Escherichia phage V18</name>
    <dbReference type="NCBI Taxonomy" id="1981500"/>
    <lineage>
        <taxon>Viruses</taxon>
        <taxon>Duplodnaviria</taxon>
        <taxon>Heunggongvirae</taxon>
        <taxon>Uroviricota</taxon>
        <taxon>Caudoviricetes</taxon>
        <taxon>Vequintavirinae</taxon>
        <taxon>Vequintavirus</taxon>
        <taxon>Vequintavirus V18</taxon>
    </lineage>
</organism>
<proteinExistence type="predicted"/>
<reference evidence="1 2" key="1">
    <citation type="journal article" date="2015" name="Bacteriophage">
        <title>A small-scale experiment of using phage-based probiotic dietary supplement for prevention of E. coli traveler's diarrhea.</title>
        <authorList>
            <person name="Aleshkin A.V."/>
            <person name="Rubalskii E.O."/>
            <person name="Volozhantsev N.V."/>
            <person name="Verevkin V.V."/>
            <person name="Svetoch E.A."/>
            <person name="Kiseleva I.A."/>
            <person name="Bochkareva S.S."/>
            <person name="Borisova O.Y."/>
            <person name="Popova A.V."/>
            <person name="Bogun A.G."/>
            <person name="Afanas'ev S.S."/>
        </authorList>
    </citation>
    <scope>NUCLEOTIDE SEQUENCE [LARGE SCALE GENOMIC DNA]</scope>
</reference>
<protein>
    <submittedName>
        <fullName evidence="1">Uncharacterized protein</fullName>
    </submittedName>
</protein>
<gene>
    <name evidence="1" type="ORF">V18_00152</name>
</gene>
<sequence length="127" mass="14543">MSTKAAKYSYMPSTSAEVDFSFDVFPLFEVVLAYPTILSTPESLVPVKLQNAMHSMHYNNKCRHRWCQDEEKDLDSLRDFDSHLLTPFSYSNLDKPHGYSKISNLRHLGRSVASFSLSGARLHTLDR</sequence>
<evidence type="ECO:0000313" key="1">
    <source>
        <dbReference type="EMBL" id="ASJ80502.1"/>
    </source>
</evidence>
<dbReference type="EMBL" id="KY683736">
    <property type="protein sequence ID" value="ASJ80502.1"/>
    <property type="molecule type" value="Genomic_DNA"/>
</dbReference>